<evidence type="ECO:0000256" key="2">
    <source>
        <dbReference type="ARBA" id="ARBA00022737"/>
    </source>
</evidence>
<dbReference type="InParanoid" id="A0A2P5AGU3"/>
<dbReference type="SUPFAM" id="SSF52058">
    <property type="entry name" value="L domain-like"/>
    <property type="match status" value="1"/>
</dbReference>
<comment type="caution">
    <text evidence="4">The sequence shown here is derived from an EMBL/GenBank/DDBJ whole genome shotgun (WGS) entry which is preliminary data.</text>
</comment>
<feature type="domain" description="C-JID" evidence="3">
    <location>
        <begin position="409"/>
        <end position="553"/>
    </location>
</feature>
<gene>
    <name evidence="4" type="ORF">TorRG33x02_350740</name>
</gene>
<dbReference type="InterPro" id="IPR045344">
    <property type="entry name" value="C-JID"/>
</dbReference>
<proteinExistence type="predicted"/>
<dbReference type="Proteomes" id="UP000237000">
    <property type="component" value="Unassembled WGS sequence"/>
</dbReference>
<dbReference type="InterPro" id="IPR032675">
    <property type="entry name" value="LRR_dom_sf"/>
</dbReference>
<keyword evidence="2" id="KW-0677">Repeat</keyword>
<name>A0A2P5AGU3_TREOI</name>
<dbReference type="EMBL" id="JXTC01000866">
    <property type="protein sequence ID" value="PON35757.1"/>
    <property type="molecule type" value="Genomic_DNA"/>
</dbReference>
<dbReference type="AlphaFoldDB" id="A0A2P5AGU3"/>
<evidence type="ECO:0000256" key="1">
    <source>
        <dbReference type="ARBA" id="ARBA00022614"/>
    </source>
</evidence>
<dbReference type="GO" id="GO:0006952">
    <property type="term" value="P:defense response"/>
    <property type="evidence" value="ECO:0007669"/>
    <property type="project" value="InterPro"/>
</dbReference>
<dbReference type="Pfam" id="PF20160">
    <property type="entry name" value="C-JID"/>
    <property type="match status" value="1"/>
</dbReference>
<keyword evidence="5" id="KW-1185">Reference proteome</keyword>
<protein>
    <submittedName>
        <fullName evidence="4">LRR domain containing protein</fullName>
    </submittedName>
</protein>
<organism evidence="4 5">
    <name type="scientific">Trema orientale</name>
    <name type="common">Charcoal tree</name>
    <name type="synonym">Celtis orientalis</name>
    <dbReference type="NCBI Taxonomy" id="63057"/>
    <lineage>
        <taxon>Eukaryota</taxon>
        <taxon>Viridiplantae</taxon>
        <taxon>Streptophyta</taxon>
        <taxon>Embryophyta</taxon>
        <taxon>Tracheophyta</taxon>
        <taxon>Spermatophyta</taxon>
        <taxon>Magnoliopsida</taxon>
        <taxon>eudicotyledons</taxon>
        <taxon>Gunneridae</taxon>
        <taxon>Pentapetalae</taxon>
        <taxon>rosids</taxon>
        <taxon>fabids</taxon>
        <taxon>Rosales</taxon>
        <taxon>Cannabaceae</taxon>
        <taxon>Trema</taxon>
    </lineage>
</organism>
<dbReference type="InterPro" id="IPR001611">
    <property type="entry name" value="Leu-rich_rpt"/>
</dbReference>
<reference evidence="5" key="1">
    <citation type="submission" date="2016-06" db="EMBL/GenBank/DDBJ databases">
        <title>Parallel loss of symbiosis genes in relatives of nitrogen-fixing non-legume Parasponia.</title>
        <authorList>
            <person name="Van Velzen R."/>
            <person name="Holmer R."/>
            <person name="Bu F."/>
            <person name="Rutten L."/>
            <person name="Van Zeijl A."/>
            <person name="Liu W."/>
            <person name="Santuari L."/>
            <person name="Cao Q."/>
            <person name="Sharma T."/>
            <person name="Shen D."/>
            <person name="Roswanjaya Y."/>
            <person name="Wardhani T."/>
            <person name="Kalhor M.S."/>
            <person name="Jansen J."/>
            <person name="Van den Hoogen J."/>
            <person name="Gungor B."/>
            <person name="Hartog M."/>
            <person name="Hontelez J."/>
            <person name="Verver J."/>
            <person name="Yang W.-C."/>
            <person name="Schijlen E."/>
            <person name="Repin R."/>
            <person name="Schilthuizen M."/>
            <person name="Schranz E."/>
            <person name="Heidstra R."/>
            <person name="Miyata K."/>
            <person name="Fedorova E."/>
            <person name="Kohlen W."/>
            <person name="Bisseling T."/>
            <person name="Smit S."/>
            <person name="Geurts R."/>
        </authorList>
    </citation>
    <scope>NUCLEOTIDE SEQUENCE [LARGE SCALE GENOMIC DNA]</scope>
    <source>
        <strain evidence="5">cv. RG33-2</strain>
    </source>
</reference>
<evidence type="ECO:0000313" key="4">
    <source>
        <dbReference type="EMBL" id="PON35757.1"/>
    </source>
</evidence>
<dbReference type="Pfam" id="PF00560">
    <property type="entry name" value="LRR_1"/>
    <property type="match status" value="2"/>
</dbReference>
<sequence>GTTLIEVIFLDLSKIPKDICLRSNVFEDLYNLRLLKVTSGSNYSSNCNSKSVNVPQGLGYLPDSLIYLEWSHCPLKSLPSNFEPLNLVKLYMRGSKLKDLSNGIVHLGNLKDIDVSFSKELIRLPDLSQALKLERLNILGCRSLRQLPKLPRNIEDLDLNACTRLESLPSNVVKVKYLDMSKISYYKRLKSLPEISEVMEHLEGLSIEGTRIQELSPSNQNLIVLCALNSRIRENLKFDTLSHLSNCSKLGCFPCVLLGLNLTYISLSYCNIQEIPDWFGLLSSLTNIDLSGNSFVRIPSSIIHLDKLCCLYVSGCKNLQHLPELPRSILCVDAGECTSLQTVDTLKGLPYGIGNLEDHEFVIGFSFHNCVVLEQSAGANILNYFLSLVYNQMNISSWKKYAGVPTCYPGDEIPEWFSNQWEGSTATVTLPPNWLNNNFSGFATCVVLEFGDSFDLKNKLNISTTLFNINYGEEYYDSTMSFESYVFADLDSKGIILSSDHVCMWCNYDPNIKLFLMNLDLVEASFDYFVNVDSEKNVKVKRCGLRMLYFQEAGEEYPVSQYAMVAKDICPDLTLSIVSHSDEVSILECHDCSDMELQRTGNNRYSEHSTIANTLCRDSFLSTDPYSEAIIPDRNDCSSNSNTDGYTGCLVSNLLEEPHVITNQPEPSEIAPINSDAAESHIQRIKRFNICGCLPFLSVIIGNF</sequence>
<dbReference type="InterPro" id="IPR044974">
    <property type="entry name" value="Disease_R_plants"/>
</dbReference>
<evidence type="ECO:0000259" key="3">
    <source>
        <dbReference type="Pfam" id="PF20160"/>
    </source>
</evidence>
<keyword evidence="1" id="KW-0433">Leucine-rich repeat</keyword>
<dbReference type="PROSITE" id="PS51450">
    <property type="entry name" value="LRR"/>
    <property type="match status" value="1"/>
</dbReference>
<evidence type="ECO:0000313" key="5">
    <source>
        <dbReference type="Proteomes" id="UP000237000"/>
    </source>
</evidence>
<dbReference type="Gene3D" id="3.80.10.10">
    <property type="entry name" value="Ribonuclease Inhibitor"/>
    <property type="match status" value="2"/>
</dbReference>
<feature type="non-terminal residue" evidence="4">
    <location>
        <position position="1"/>
    </location>
</feature>
<dbReference type="OrthoDB" id="1936883at2759"/>
<dbReference type="PANTHER" id="PTHR11017:SF357">
    <property type="entry name" value="ADP-RIBOSYL CYCLASE_CYCLIC ADP-RIBOSE HYDROLASE"/>
    <property type="match status" value="1"/>
</dbReference>
<accession>A0A2P5AGU3</accession>
<dbReference type="PANTHER" id="PTHR11017">
    <property type="entry name" value="LEUCINE-RICH REPEAT-CONTAINING PROTEIN"/>
    <property type="match status" value="1"/>
</dbReference>